<evidence type="ECO:0000313" key="2">
    <source>
        <dbReference type="Proteomes" id="UP001651158"/>
    </source>
</evidence>
<gene>
    <name evidence="1" type="ORF">TcWFU_004707</name>
</gene>
<sequence length="93" mass="10096">MFAVLTAEMASHGITINNQLILDGLPTRTSRNDIRRFGAASKVKVNQQMHRALAIFPSAEAAYEIMPSGPLRPKGVNLLTHIPRASEQMPGAT</sequence>
<protein>
    <submittedName>
        <fullName evidence="1">Uncharacterized protein</fullName>
    </submittedName>
</protein>
<dbReference type="Proteomes" id="UP001651158">
    <property type="component" value="Unassembled WGS sequence"/>
</dbReference>
<evidence type="ECO:0000313" key="1">
    <source>
        <dbReference type="EMBL" id="KAL5110287.1"/>
    </source>
</evidence>
<proteinExistence type="predicted"/>
<name>A0ABR4QL42_9CEST</name>
<keyword evidence="2" id="KW-1185">Reference proteome</keyword>
<accession>A0ABR4QL42</accession>
<organism evidence="1 2">
    <name type="scientific">Taenia crassiceps</name>
    <dbReference type="NCBI Taxonomy" id="6207"/>
    <lineage>
        <taxon>Eukaryota</taxon>
        <taxon>Metazoa</taxon>
        <taxon>Spiralia</taxon>
        <taxon>Lophotrochozoa</taxon>
        <taxon>Platyhelminthes</taxon>
        <taxon>Cestoda</taxon>
        <taxon>Eucestoda</taxon>
        <taxon>Cyclophyllidea</taxon>
        <taxon>Taeniidae</taxon>
        <taxon>Taenia</taxon>
    </lineage>
</organism>
<dbReference type="EMBL" id="JAKROA010000002">
    <property type="protein sequence ID" value="KAL5110287.1"/>
    <property type="molecule type" value="Genomic_DNA"/>
</dbReference>
<comment type="caution">
    <text evidence="1">The sequence shown here is derived from an EMBL/GenBank/DDBJ whole genome shotgun (WGS) entry which is preliminary data.</text>
</comment>
<reference evidence="1 2" key="1">
    <citation type="journal article" date="2022" name="Front. Cell. Infect. Microbiol.">
        <title>The Genomes of Two Strains of Taenia crassiceps the Animal Model for the Study of Human Cysticercosis.</title>
        <authorList>
            <person name="Bobes R.J."/>
            <person name="Estrada K."/>
            <person name="Rios-Valencia D.G."/>
            <person name="Calderon-Gallegos A."/>
            <person name="de la Torre P."/>
            <person name="Carrero J.C."/>
            <person name="Sanchez-Flores A."/>
            <person name="Laclette J.P."/>
        </authorList>
    </citation>
    <scope>NUCLEOTIDE SEQUENCE [LARGE SCALE GENOMIC DNA]</scope>
    <source>
        <strain evidence="1">WFUcys</strain>
    </source>
</reference>